<evidence type="ECO:0008006" key="4">
    <source>
        <dbReference type="Google" id="ProtNLM"/>
    </source>
</evidence>
<evidence type="ECO:0000256" key="1">
    <source>
        <dbReference type="SAM" id="Coils"/>
    </source>
</evidence>
<dbReference type="RefSeq" id="WP_194514344.1">
    <property type="nucleotide sequence ID" value="NZ_JADIXP010000020.1"/>
</dbReference>
<accession>A0ABD4KI35</accession>
<gene>
    <name evidence="2" type="ORF">ISP11_21715</name>
</gene>
<name>A0ABD4KI35_9ENTR</name>
<evidence type="ECO:0000313" key="2">
    <source>
        <dbReference type="EMBL" id="MBF4180477.1"/>
    </source>
</evidence>
<sequence>MDDLQVMRFLARSLEQAASQHDWPRMQEVDAQIAGLLISLQGQTLTAEKREALTALRTVHQQVSQYSQQQSDELEQQMARARRNREGASAYAQFAEVGERG</sequence>
<keyword evidence="1" id="KW-0175">Coiled coil</keyword>
<organism evidence="2 3">
    <name type="scientific">Lelliottia nimipressuralis</name>
    <dbReference type="NCBI Taxonomy" id="69220"/>
    <lineage>
        <taxon>Bacteria</taxon>
        <taxon>Pseudomonadati</taxon>
        <taxon>Pseudomonadota</taxon>
        <taxon>Gammaproteobacteria</taxon>
        <taxon>Enterobacterales</taxon>
        <taxon>Enterobacteriaceae</taxon>
        <taxon>Lelliottia</taxon>
    </lineage>
</organism>
<comment type="caution">
    <text evidence="2">The sequence shown here is derived from an EMBL/GenBank/DDBJ whole genome shotgun (WGS) entry which is preliminary data.</text>
</comment>
<proteinExistence type="predicted"/>
<protein>
    <recommendedName>
        <fullName evidence="4">Flagellar protein FliT</fullName>
    </recommendedName>
</protein>
<feature type="coiled-coil region" evidence="1">
    <location>
        <begin position="64"/>
        <end position="91"/>
    </location>
</feature>
<dbReference type="Proteomes" id="UP000628560">
    <property type="component" value="Unassembled WGS sequence"/>
</dbReference>
<dbReference type="AlphaFoldDB" id="A0ABD4KI35"/>
<dbReference type="EMBL" id="JADIXP010000020">
    <property type="protein sequence ID" value="MBF4180477.1"/>
    <property type="molecule type" value="Genomic_DNA"/>
</dbReference>
<evidence type="ECO:0000313" key="3">
    <source>
        <dbReference type="Proteomes" id="UP000628560"/>
    </source>
</evidence>
<reference evidence="2 3" key="1">
    <citation type="submission" date="2020-11" db="EMBL/GenBank/DDBJ databases">
        <title>Identification of Lelliottia nimipressuralis from Wound Infection by Whole Genome-Based Bacterial Identification.</title>
        <authorList>
            <person name="Navarathna D.H."/>
            <person name="Choi H."/>
            <person name="Jinadatha C."/>
            <person name="Chatterjee P."/>
            <person name="Hwang M."/>
        </authorList>
    </citation>
    <scope>NUCLEOTIDE SEQUENCE [LARGE SCALE GENOMIC DNA]</scope>
    <source>
        <strain evidence="2 3">DN2020</strain>
    </source>
</reference>